<evidence type="ECO:0000259" key="2">
    <source>
        <dbReference type="PROSITE" id="PS51031"/>
    </source>
</evidence>
<comment type="caution">
    <text evidence="3">The sequence shown here is derived from an EMBL/GenBank/DDBJ whole genome shotgun (WGS) entry which is preliminary data.</text>
</comment>
<dbReference type="Pfam" id="PF02944">
    <property type="entry name" value="BESS"/>
    <property type="match status" value="1"/>
</dbReference>
<organism evidence="3 4">
    <name type="scientific">Megalurothrips usitatus</name>
    <name type="common">bean blossom thrips</name>
    <dbReference type="NCBI Taxonomy" id="439358"/>
    <lineage>
        <taxon>Eukaryota</taxon>
        <taxon>Metazoa</taxon>
        <taxon>Ecdysozoa</taxon>
        <taxon>Arthropoda</taxon>
        <taxon>Hexapoda</taxon>
        <taxon>Insecta</taxon>
        <taxon>Pterygota</taxon>
        <taxon>Neoptera</taxon>
        <taxon>Paraneoptera</taxon>
        <taxon>Thysanoptera</taxon>
        <taxon>Terebrantia</taxon>
        <taxon>Thripoidea</taxon>
        <taxon>Thripidae</taxon>
        <taxon>Megalurothrips</taxon>
    </lineage>
</organism>
<gene>
    <name evidence="3" type="ORF">ONE63_000146</name>
</gene>
<proteinExistence type="predicted"/>
<dbReference type="PANTHER" id="PTHR47595">
    <property type="entry name" value="HEAT SHOCK 70 KDA PROTEIN 14"/>
    <property type="match status" value="1"/>
</dbReference>
<evidence type="ECO:0000256" key="1">
    <source>
        <dbReference type="PROSITE-ProRule" id="PRU00371"/>
    </source>
</evidence>
<dbReference type="PANTHER" id="PTHR47595:SF1">
    <property type="entry name" value="MYB_SANT-LIKE DNA-BINDING DOMAIN-CONTAINING PROTEIN"/>
    <property type="match status" value="1"/>
</dbReference>
<reference evidence="3" key="1">
    <citation type="submission" date="2022-12" db="EMBL/GenBank/DDBJ databases">
        <title>Chromosome-level genome assembly of the bean flower thrips Megalurothrips usitatus.</title>
        <authorList>
            <person name="Ma L."/>
            <person name="Liu Q."/>
            <person name="Li H."/>
            <person name="Cai W."/>
        </authorList>
    </citation>
    <scope>NUCLEOTIDE SEQUENCE</scope>
    <source>
        <strain evidence="3">Cailab_2022a</strain>
    </source>
</reference>
<dbReference type="GO" id="GO:0005634">
    <property type="term" value="C:nucleus"/>
    <property type="evidence" value="ECO:0007669"/>
    <property type="project" value="UniProtKB-SubCell"/>
</dbReference>
<dbReference type="PROSITE" id="PS51031">
    <property type="entry name" value="BESS"/>
    <property type="match status" value="1"/>
</dbReference>
<dbReference type="AlphaFoldDB" id="A0AAV7XY71"/>
<keyword evidence="4" id="KW-1185">Reference proteome</keyword>
<dbReference type="GO" id="GO:0003677">
    <property type="term" value="F:DNA binding"/>
    <property type="evidence" value="ECO:0007669"/>
    <property type="project" value="InterPro"/>
</dbReference>
<dbReference type="Pfam" id="PF13837">
    <property type="entry name" value="Myb_DNA-bind_4"/>
    <property type="match status" value="1"/>
</dbReference>
<dbReference type="InterPro" id="IPR044822">
    <property type="entry name" value="Myb_DNA-bind_4"/>
</dbReference>
<name>A0AAV7XY71_9NEOP</name>
<evidence type="ECO:0000313" key="3">
    <source>
        <dbReference type="EMBL" id="KAJ1531471.1"/>
    </source>
</evidence>
<accession>A0AAV7XY71</accession>
<feature type="domain" description="BESS" evidence="2">
    <location>
        <begin position="196"/>
        <end position="235"/>
    </location>
</feature>
<protein>
    <recommendedName>
        <fullName evidence="2">BESS domain-containing protein</fullName>
    </recommendedName>
</protein>
<comment type="subcellular location">
    <subcellularLocation>
        <location evidence="1">Nucleus</location>
    </subcellularLocation>
</comment>
<sequence length="238" mass="27642">MDAHEHESNYFPERRLLWSDKETKYFLKILSEYHVTQHLEHRKYRNAGVFQALEEPMRAAGFNRTYSQLRIKWKNMKKTFVDGRRLVSSGSLPYSVCPFYNELCHLLQNHPSLSQCTSEVDSPSNFDNVDLISNEDCGEEKLENHEKSSINFFHDPAESSSNLMKVKREPGAPEEHRFMEPRKPATALKLSCIQDAGPDELFLAMILPDLNKLSAPRKRKVKMDIQKLLDEALTEEEL</sequence>
<evidence type="ECO:0000313" key="4">
    <source>
        <dbReference type="Proteomes" id="UP001075354"/>
    </source>
</evidence>
<dbReference type="EMBL" id="JAPTSV010000001">
    <property type="protein sequence ID" value="KAJ1531471.1"/>
    <property type="molecule type" value="Genomic_DNA"/>
</dbReference>
<keyword evidence="1" id="KW-0539">Nucleus</keyword>
<dbReference type="InterPro" id="IPR004210">
    <property type="entry name" value="BESS_motif"/>
</dbReference>
<dbReference type="Gene3D" id="1.10.10.60">
    <property type="entry name" value="Homeodomain-like"/>
    <property type="match status" value="1"/>
</dbReference>
<dbReference type="Proteomes" id="UP001075354">
    <property type="component" value="Chromosome 1"/>
</dbReference>